<evidence type="ECO:0000313" key="2">
    <source>
        <dbReference type="EMBL" id="GEK81353.1"/>
    </source>
</evidence>
<dbReference type="Pfam" id="PF18735">
    <property type="entry name" value="HEPN_RiboL-PSP"/>
    <property type="match status" value="1"/>
</dbReference>
<feature type="domain" description="RiboL-PSP-HEPN" evidence="1">
    <location>
        <begin position="33"/>
        <end position="223"/>
    </location>
</feature>
<name>A0AA87RLR8_9MICO</name>
<dbReference type="InterPro" id="IPR041519">
    <property type="entry name" value="HEPN_RiboL-PSP"/>
</dbReference>
<gene>
    <name evidence="2" type="ORF">ABA31_27040</name>
</gene>
<accession>A0AA87RLR8</accession>
<evidence type="ECO:0000259" key="1">
    <source>
        <dbReference type="Pfam" id="PF18735"/>
    </source>
</evidence>
<comment type="caution">
    <text evidence="2">The sequence shown here is derived from an EMBL/GenBank/DDBJ whole genome shotgun (WGS) entry which is preliminary data.</text>
</comment>
<protein>
    <recommendedName>
        <fullName evidence="1">RiboL-PSP-HEPN domain-containing protein</fullName>
    </recommendedName>
</protein>
<evidence type="ECO:0000313" key="3">
    <source>
        <dbReference type="Proteomes" id="UP000321749"/>
    </source>
</evidence>
<dbReference type="EMBL" id="BJUU01000025">
    <property type="protein sequence ID" value="GEK81353.1"/>
    <property type="molecule type" value="Genomic_DNA"/>
</dbReference>
<keyword evidence="3" id="KW-1185">Reference proteome</keyword>
<organism evidence="2 3">
    <name type="scientific">Agrococcus baldri</name>
    <dbReference type="NCBI Taxonomy" id="153730"/>
    <lineage>
        <taxon>Bacteria</taxon>
        <taxon>Bacillati</taxon>
        <taxon>Actinomycetota</taxon>
        <taxon>Actinomycetes</taxon>
        <taxon>Micrococcales</taxon>
        <taxon>Microbacteriaceae</taxon>
        <taxon>Agrococcus</taxon>
    </lineage>
</organism>
<dbReference type="RefSeq" id="WP_146796753.1">
    <property type="nucleotide sequence ID" value="NZ_BJUU01000025.1"/>
</dbReference>
<dbReference type="Proteomes" id="UP000321749">
    <property type="component" value="Unassembled WGS sequence"/>
</dbReference>
<reference evidence="2 3" key="1">
    <citation type="submission" date="2019-07" db="EMBL/GenBank/DDBJ databases">
        <title>Whole genome shotgun sequence of Agrococcus baldri NBRC 103055.</title>
        <authorList>
            <person name="Hosoyama A."/>
            <person name="Uohara A."/>
            <person name="Ohji S."/>
            <person name="Ichikawa N."/>
        </authorList>
    </citation>
    <scope>NUCLEOTIDE SEQUENCE [LARGE SCALE GENOMIC DNA]</scope>
    <source>
        <strain evidence="2 3">NBRC 103055</strain>
    </source>
</reference>
<sequence length="234" mass="25278">MSDALTNYLAANTNVAALLALEGGFRDPPGLQDQAAVEGLRGGCVVLMVAGFENYLKEAIAEVFDRINSASPACEFHRLPLLLQAQAVYTGLNAAMNAKPWDSLKDKQLRLPGVLAAVARISRGEILSQEIAETAGNPNSDQVKSVFRTVGLSNVFGNIKPGFDAAWGGPTAQTFIANNLDAVVQRRHVVAHTASILSTSRTDLHEWKRFLQCFVSQLDAALERHIGRVIRNAQ</sequence>
<proteinExistence type="predicted"/>
<dbReference type="AlphaFoldDB" id="A0AA87RLR8"/>